<feature type="compositionally biased region" description="Low complexity" evidence="1">
    <location>
        <begin position="307"/>
        <end position="323"/>
    </location>
</feature>
<feature type="region of interest" description="Disordered" evidence="1">
    <location>
        <begin position="81"/>
        <end position="114"/>
    </location>
</feature>
<sequence length="390" mass="37447">MDFAKFKTALQKSNECLDKWILLQESADRLLANAGNILQRLPRAVAPLVLPPSGLPLGGDGGGVHGGMAYVSGVLDRAHSAASSSAATSGRQQHTRGSGEDAGGGPDSMYGTPSRKLLTSQKSFAKHSAVLGWVAAAEDGGGGGGGGGAAASSVGSDIDGDSGYGGGGGPRSGVARLHSLQSLLAGGGQLTCDAVVAFTEGDTSTGAGMEQRRNHRRLTGAGGGAAEGRGGARPSVLARGISGVSGSSAAAARDGAEGRDEGRPYSSGNGGAGPATDGDDGRRSPRSPRQLRGGGGGIATPLPSPGPSGASGPLGSPSAAAAVAGGGGDPGAPGPRLLSRIGSKMGIGGRRVAVVTPRALGSGGGGGSREEEAEAGAPAEADGLGGGRSP</sequence>
<organism evidence="2 3">
    <name type="scientific">Tetrabaena socialis</name>
    <dbReference type="NCBI Taxonomy" id="47790"/>
    <lineage>
        <taxon>Eukaryota</taxon>
        <taxon>Viridiplantae</taxon>
        <taxon>Chlorophyta</taxon>
        <taxon>core chlorophytes</taxon>
        <taxon>Chlorophyceae</taxon>
        <taxon>CS clade</taxon>
        <taxon>Chlamydomonadales</taxon>
        <taxon>Tetrabaenaceae</taxon>
        <taxon>Tetrabaena</taxon>
    </lineage>
</organism>
<dbReference type="EMBL" id="PGGS01000566">
    <property type="protein sequence ID" value="PNH02978.1"/>
    <property type="molecule type" value="Genomic_DNA"/>
</dbReference>
<evidence type="ECO:0000313" key="2">
    <source>
        <dbReference type="EMBL" id="PNH02978.1"/>
    </source>
</evidence>
<keyword evidence="3" id="KW-1185">Reference proteome</keyword>
<feature type="compositionally biased region" description="Low complexity" evidence="1">
    <location>
        <begin position="238"/>
        <end position="253"/>
    </location>
</feature>
<accession>A0A2J7ZRU2</accession>
<dbReference type="Proteomes" id="UP000236333">
    <property type="component" value="Unassembled WGS sequence"/>
</dbReference>
<evidence type="ECO:0000256" key="1">
    <source>
        <dbReference type="SAM" id="MobiDB-lite"/>
    </source>
</evidence>
<feature type="compositionally biased region" description="Basic and acidic residues" evidence="1">
    <location>
        <begin position="254"/>
        <end position="263"/>
    </location>
</feature>
<feature type="compositionally biased region" description="Gly residues" evidence="1">
    <location>
        <begin position="220"/>
        <end position="231"/>
    </location>
</feature>
<evidence type="ECO:0000313" key="3">
    <source>
        <dbReference type="Proteomes" id="UP000236333"/>
    </source>
</evidence>
<protein>
    <submittedName>
        <fullName evidence="2">Uncharacterized protein</fullName>
    </submittedName>
</protein>
<dbReference type="OrthoDB" id="2018540at2759"/>
<gene>
    <name evidence="2" type="ORF">TSOC_010994</name>
</gene>
<name>A0A2J7ZRU2_9CHLO</name>
<dbReference type="AlphaFoldDB" id="A0A2J7ZRU2"/>
<comment type="caution">
    <text evidence="2">The sequence shown here is derived from an EMBL/GenBank/DDBJ whole genome shotgun (WGS) entry which is preliminary data.</text>
</comment>
<reference evidence="2 3" key="1">
    <citation type="journal article" date="2017" name="Mol. Biol. Evol.">
        <title>The 4-celled Tetrabaena socialis nuclear genome reveals the essential components for genetic control of cell number at the origin of multicellularity in the volvocine lineage.</title>
        <authorList>
            <person name="Featherston J."/>
            <person name="Arakaki Y."/>
            <person name="Hanschen E.R."/>
            <person name="Ferris P.J."/>
            <person name="Michod R.E."/>
            <person name="Olson B.J.S.C."/>
            <person name="Nozaki H."/>
            <person name="Durand P.M."/>
        </authorList>
    </citation>
    <scope>NUCLEOTIDE SEQUENCE [LARGE SCALE GENOMIC DNA]</scope>
    <source>
        <strain evidence="2 3">NIES-571</strain>
    </source>
</reference>
<feature type="region of interest" description="Disordered" evidence="1">
    <location>
        <begin position="204"/>
        <end position="390"/>
    </location>
</feature>
<proteinExistence type="predicted"/>